<dbReference type="Proteomes" id="UP000294545">
    <property type="component" value="Unassembled WGS sequence"/>
</dbReference>
<dbReference type="EMBL" id="SMGQ01000016">
    <property type="protein sequence ID" value="TCK89079.1"/>
    <property type="molecule type" value="Genomic_DNA"/>
</dbReference>
<evidence type="ECO:0000313" key="1">
    <source>
        <dbReference type="EMBL" id="TCK89079.1"/>
    </source>
</evidence>
<sequence length="121" mass="13702">MTSSLTDKSYLETGLPASLQKAIDDFLQGEKEQVLHLDCLSDEIYGAINSNLWSGCITRNRQIICVKNIYRAERHHFEKENVVLLLLSPHRCPLSAAVWAFAGLGGRFTHPHRIKPFLRAL</sequence>
<proteinExistence type="predicted"/>
<evidence type="ECO:0000313" key="2">
    <source>
        <dbReference type="Proteomes" id="UP000294545"/>
    </source>
</evidence>
<gene>
    <name evidence="1" type="ORF">EDC19_2493</name>
</gene>
<name>A0A4R1MG22_9FIRM</name>
<dbReference type="AlphaFoldDB" id="A0A4R1MG22"/>
<keyword evidence="2" id="KW-1185">Reference proteome</keyword>
<protein>
    <submittedName>
        <fullName evidence="1">Uncharacterized protein</fullName>
    </submittedName>
</protein>
<reference evidence="1 2" key="1">
    <citation type="submission" date="2019-03" db="EMBL/GenBank/DDBJ databases">
        <title>Genomic Encyclopedia of Type Strains, Phase IV (KMG-IV): sequencing the most valuable type-strain genomes for metagenomic binning, comparative biology and taxonomic classification.</title>
        <authorList>
            <person name="Goeker M."/>
        </authorList>
    </citation>
    <scope>NUCLEOTIDE SEQUENCE [LARGE SCALE GENOMIC DNA]</scope>
    <source>
        <strain evidence="1 2">DSM 24176</strain>
    </source>
</reference>
<accession>A0A4R1MG22</accession>
<dbReference type="RefSeq" id="WP_207668997.1">
    <property type="nucleotide sequence ID" value="NZ_SMGQ01000016.1"/>
</dbReference>
<organism evidence="1 2">
    <name type="scientific">Natranaerovirga hydrolytica</name>
    <dbReference type="NCBI Taxonomy" id="680378"/>
    <lineage>
        <taxon>Bacteria</taxon>
        <taxon>Bacillati</taxon>
        <taxon>Bacillota</taxon>
        <taxon>Clostridia</taxon>
        <taxon>Lachnospirales</taxon>
        <taxon>Natranaerovirgaceae</taxon>
        <taxon>Natranaerovirga</taxon>
    </lineage>
</organism>
<comment type="caution">
    <text evidence="1">The sequence shown here is derived from an EMBL/GenBank/DDBJ whole genome shotgun (WGS) entry which is preliminary data.</text>
</comment>